<evidence type="ECO:0000256" key="2">
    <source>
        <dbReference type="ARBA" id="ARBA00023002"/>
    </source>
</evidence>
<dbReference type="InterPro" id="IPR013154">
    <property type="entry name" value="ADH-like_N"/>
</dbReference>
<dbReference type="EMBL" id="JACHIT010000002">
    <property type="protein sequence ID" value="MBB5918559.1"/>
    <property type="molecule type" value="Genomic_DNA"/>
</dbReference>
<evidence type="ECO:0000313" key="5">
    <source>
        <dbReference type="Proteomes" id="UP000540412"/>
    </source>
</evidence>
<dbReference type="AlphaFoldDB" id="A0A7W9UMF4"/>
<dbReference type="InterPro" id="IPR011032">
    <property type="entry name" value="GroES-like_sf"/>
</dbReference>
<dbReference type="Pfam" id="PF08240">
    <property type="entry name" value="ADH_N"/>
    <property type="match status" value="1"/>
</dbReference>
<dbReference type="SMART" id="SM00829">
    <property type="entry name" value="PKS_ER"/>
    <property type="match status" value="1"/>
</dbReference>
<dbReference type="SUPFAM" id="SSF51735">
    <property type="entry name" value="NAD(P)-binding Rossmann-fold domains"/>
    <property type="match status" value="1"/>
</dbReference>
<dbReference type="PANTHER" id="PTHR48106">
    <property type="entry name" value="QUINONE OXIDOREDUCTASE PIG3-RELATED"/>
    <property type="match status" value="1"/>
</dbReference>
<dbReference type="RefSeq" id="WP_040747202.1">
    <property type="nucleotide sequence ID" value="NZ_JACHIT010000002.1"/>
</dbReference>
<organism evidence="4 5">
    <name type="scientific">Nocardia transvalensis</name>
    <dbReference type="NCBI Taxonomy" id="37333"/>
    <lineage>
        <taxon>Bacteria</taxon>
        <taxon>Bacillati</taxon>
        <taxon>Actinomycetota</taxon>
        <taxon>Actinomycetes</taxon>
        <taxon>Mycobacteriales</taxon>
        <taxon>Nocardiaceae</taxon>
        <taxon>Nocardia</taxon>
    </lineage>
</organism>
<dbReference type="EC" id="1.6.5.5" evidence="4"/>
<evidence type="ECO:0000313" key="4">
    <source>
        <dbReference type="EMBL" id="MBB5918559.1"/>
    </source>
</evidence>
<dbReference type="Gene3D" id="3.40.50.720">
    <property type="entry name" value="NAD(P)-binding Rossmann-like Domain"/>
    <property type="match status" value="1"/>
</dbReference>
<dbReference type="Pfam" id="PF00107">
    <property type="entry name" value="ADH_zinc_N"/>
    <property type="match status" value="1"/>
</dbReference>
<gene>
    <name evidence="4" type="ORF">BJY24_007471</name>
</gene>
<dbReference type="InterPro" id="IPR013149">
    <property type="entry name" value="ADH-like_C"/>
</dbReference>
<proteinExistence type="predicted"/>
<dbReference type="InterPro" id="IPR036291">
    <property type="entry name" value="NAD(P)-bd_dom_sf"/>
</dbReference>
<dbReference type="InterPro" id="IPR020843">
    <property type="entry name" value="ER"/>
</dbReference>
<sequence>MRAIRVSRFGGPDVLELVEDLPSPAPGTGEVLVDVAVVGVGWLDTRIRAGEGPPVFEVDLPFVPGSAVAGRVSAVGPGVDRTWLNTVVVTHAAGGYGGGYADTVRASVDATFPLPEGLDARTAVAVLDDGSTALALLENTPVAPGDLVLVQPGLGGLGSLLVQLATTAGARVIAAVRGPEKVARARRLGVAAVDYSDPDVTAQLSVITGGRKLDVVFDGIGGSLGAASSALLDDGGRFSGYGMTSGAETLVDVAARRRLTVTDMSQLPTFWPDAPRRVRQVLAEAAADRLVPIVGQTYALEDAVTAHADIEARSVVGKSLLLV</sequence>
<dbReference type="GO" id="GO:0003960">
    <property type="term" value="F:quinone reductase (NADPH) activity"/>
    <property type="evidence" value="ECO:0007669"/>
    <property type="project" value="UniProtKB-EC"/>
</dbReference>
<dbReference type="Gene3D" id="3.90.180.10">
    <property type="entry name" value="Medium-chain alcohol dehydrogenases, catalytic domain"/>
    <property type="match status" value="1"/>
</dbReference>
<feature type="domain" description="Enoyl reductase (ER)" evidence="3">
    <location>
        <begin position="10"/>
        <end position="321"/>
    </location>
</feature>
<accession>A0A7W9UMF4</accession>
<name>A0A7W9UMF4_9NOCA</name>
<dbReference type="Proteomes" id="UP000540412">
    <property type="component" value="Unassembled WGS sequence"/>
</dbReference>
<evidence type="ECO:0000256" key="1">
    <source>
        <dbReference type="ARBA" id="ARBA00022857"/>
    </source>
</evidence>
<reference evidence="4 5" key="1">
    <citation type="submission" date="2020-08" db="EMBL/GenBank/DDBJ databases">
        <title>Sequencing the genomes of 1000 actinobacteria strains.</title>
        <authorList>
            <person name="Klenk H.-P."/>
        </authorList>
    </citation>
    <scope>NUCLEOTIDE SEQUENCE [LARGE SCALE GENOMIC DNA]</scope>
    <source>
        <strain evidence="4 5">DSM 43582</strain>
    </source>
</reference>
<evidence type="ECO:0000259" key="3">
    <source>
        <dbReference type="SMART" id="SM00829"/>
    </source>
</evidence>
<dbReference type="GO" id="GO:0070402">
    <property type="term" value="F:NADPH binding"/>
    <property type="evidence" value="ECO:0007669"/>
    <property type="project" value="TreeGrafter"/>
</dbReference>
<keyword evidence="5" id="KW-1185">Reference proteome</keyword>
<protein>
    <submittedName>
        <fullName evidence="4">NADPH2:quinone reductase</fullName>
        <ecNumber evidence="4">1.6.5.5</ecNumber>
    </submittedName>
</protein>
<keyword evidence="2 4" id="KW-0560">Oxidoreductase</keyword>
<comment type="caution">
    <text evidence="4">The sequence shown here is derived from an EMBL/GenBank/DDBJ whole genome shotgun (WGS) entry which is preliminary data.</text>
</comment>
<keyword evidence="1" id="KW-0521">NADP</keyword>
<dbReference type="SUPFAM" id="SSF50129">
    <property type="entry name" value="GroES-like"/>
    <property type="match status" value="1"/>
</dbReference>